<evidence type="ECO:0000256" key="1">
    <source>
        <dbReference type="ARBA" id="ARBA00022679"/>
    </source>
</evidence>
<dbReference type="GO" id="GO:0016780">
    <property type="term" value="F:phosphotransferase activity, for other substituted phosphate groups"/>
    <property type="evidence" value="ECO:0007669"/>
    <property type="project" value="InterPro"/>
</dbReference>
<dbReference type="EMBL" id="SOJN01000037">
    <property type="protein sequence ID" value="TET46960.1"/>
    <property type="molecule type" value="Genomic_DNA"/>
</dbReference>
<dbReference type="AlphaFoldDB" id="A0A523UWT7"/>
<feature type="transmembrane region" description="Helical" evidence="3">
    <location>
        <begin position="30"/>
        <end position="47"/>
    </location>
</feature>
<gene>
    <name evidence="4" type="ORF">E3J62_02705</name>
</gene>
<keyword evidence="1 2" id="KW-0808">Transferase</keyword>
<keyword evidence="3" id="KW-0812">Transmembrane</keyword>
<accession>A0A523UWT7</accession>
<dbReference type="InterPro" id="IPR043130">
    <property type="entry name" value="CDP-OH_PTrfase_TM_dom"/>
</dbReference>
<dbReference type="GO" id="GO:0016020">
    <property type="term" value="C:membrane"/>
    <property type="evidence" value="ECO:0007669"/>
    <property type="project" value="InterPro"/>
</dbReference>
<comment type="caution">
    <text evidence="4">The sequence shown here is derived from an EMBL/GenBank/DDBJ whole genome shotgun (WGS) entry which is preliminary data.</text>
</comment>
<dbReference type="GO" id="GO:0008654">
    <property type="term" value="P:phospholipid biosynthetic process"/>
    <property type="evidence" value="ECO:0007669"/>
    <property type="project" value="InterPro"/>
</dbReference>
<feature type="transmembrane region" description="Helical" evidence="3">
    <location>
        <begin position="111"/>
        <end position="132"/>
    </location>
</feature>
<dbReference type="Pfam" id="PF01066">
    <property type="entry name" value="CDP-OH_P_transf"/>
    <property type="match status" value="1"/>
</dbReference>
<keyword evidence="3" id="KW-1133">Transmembrane helix</keyword>
<proteinExistence type="inferred from homology"/>
<protein>
    <submittedName>
        <fullName evidence="4">CDP-alcohol phosphatidyltransferase family protein</fullName>
    </submittedName>
</protein>
<evidence type="ECO:0000256" key="2">
    <source>
        <dbReference type="RuleBase" id="RU003750"/>
    </source>
</evidence>
<dbReference type="PROSITE" id="PS00379">
    <property type="entry name" value="CDP_ALCOHOL_P_TRANSF"/>
    <property type="match status" value="1"/>
</dbReference>
<organism evidence="4 5">
    <name type="scientific">candidate division TA06 bacterium</name>
    <dbReference type="NCBI Taxonomy" id="2250710"/>
    <lineage>
        <taxon>Bacteria</taxon>
        <taxon>Bacteria division TA06</taxon>
    </lineage>
</organism>
<dbReference type="Gene3D" id="1.20.120.1760">
    <property type="match status" value="1"/>
</dbReference>
<reference evidence="4 5" key="1">
    <citation type="submission" date="2019-03" db="EMBL/GenBank/DDBJ databases">
        <title>Metabolic potential of uncultured bacteria and archaea associated with petroleum seepage in deep-sea sediments.</title>
        <authorList>
            <person name="Dong X."/>
            <person name="Hubert C."/>
        </authorList>
    </citation>
    <scope>NUCLEOTIDE SEQUENCE [LARGE SCALE GENOMIC DNA]</scope>
    <source>
        <strain evidence="4">E44_bin18</strain>
    </source>
</reference>
<evidence type="ECO:0000313" key="5">
    <source>
        <dbReference type="Proteomes" id="UP000315525"/>
    </source>
</evidence>
<name>A0A523UWT7_UNCT6</name>
<comment type="similarity">
    <text evidence="2">Belongs to the CDP-alcohol phosphatidyltransferase class-I family.</text>
</comment>
<feature type="transmembrane region" description="Helical" evidence="3">
    <location>
        <begin position="152"/>
        <end position="185"/>
    </location>
</feature>
<dbReference type="InterPro" id="IPR048254">
    <property type="entry name" value="CDP_ALCOHOL_P_TRANSF_CS"/>
</dbReference>
<keyword evidence="3" id="KW-0472">Membrane</keyword>
<sequence length="195" mass="22063">MIPESVKTQTRNLLKPLTDAVEQTKLPPNLLTYLGLILSALTGLVYWKGPFRFASLFLLCAGIADILDGEVARRSGQVTRFGAFLDSTLDRYSESFIWLGILLRYWSYEMVAAQIFAFFALVGSLLVSYTRARSSEMGHETRLGPLERPERMVLIFIGTLFGMDVFVWFVLALAVLTNLTVIVRIAYLSRQKELR</sequence>
<evidence type="ECO:0000313" key="4">
    <source>
        <dbReference type="EMBL" id="TET46960.1"/>
    </source>
</evidence>
<dbReference type="InterPro" id="IPR000462">
    <property type="entry name" value="CDP-OH_P_trans"/>
</dbReference>
<dbReference type="Proteomes" id="UP000315525">
    <property type="component" value="Unassembled WGS sequence"/>
</dbReference>
<evidence type="ECO:0000256" key="3">
    <source>
        <dbReference type="SAM" id="Phobius"/>
    </source>
</evidence>